<dbReference type="AlphaFoldDB" id="A0A2G5RM67"/>
<evidence type="ECO:0000313" key="2">
    <source>
        <dbReference type="Proteomes" id="UP000230559"/>
    </source>
</evidence>
<gene>
    <name evidence="1" type="ORF">CS060_13095</name>
</gene>
<organism evidence="1 2">
    <name type="scientific">Anoxybacillus flavithermus</name>
    <dbReference type="NCBI Taxonomy" id="33934"/>
    <lineage>
        <taxon>Bacteria</taxon>
        <taxon>Bacillati</taxon>
        <taxon>Bacillota</taxon>
        <taxon>Bacilli</taxon>
        <taxon>Bacillales</taxon>
        <taxon>Anoxybacillaceae</taxon>
        <taxon>Anoxybacillus</taxon>
    </lineage>
</organism>
<dbReference type="EMBL" id="PEDM01000045">
    <property type="protein sequence ID" value="PIC03813.1"/>
    <property type="molecule type" value="Genomic_DNA"/>
</dbReference>
<dbReference type="Proteomes" id="UP000230559">
    <property type="component" value="Unassembled WGS sequence"/>
</dbReference>
<reference evidence="1 2" key="1">
    <citation type="submission" date="2017-10" db="EMBL/GenBank/DDBJ databases">
        <title>Draft genome sequence of Anoxybacillus flavithermus KU2-6-11 from caldera Uzon (Russia:Kamchtka).</title>
        <authorList>
            <person name="Korzhuk A.V."/>
            <person name="Rozanov A.S."/>
            <person name="Bryanskaya A.V."/>
            <person name="Peltek S.E."/>
        </authorList>
    </citation>
    <scope>NUCLEOTIDE SEQUENCE [LARGE SCALE GENOMIC DNA]</scope>
    <source>
        <strain evidence="1 2">KU2-6_11</strain>
    </source>
</reference>
<comment type="caution">
    <text evidence="1">The sequence shown here is derived from an EMBL/GenBank/DDBJ whole genome shotgun (WGS) entry which is preliminary data.</text>
</comment>
<evidence type="ECO:0000313" key="1">
    <source>
        <dbReference type="EMBL" id="PIC03813.1"/>
    </source>
</evidence>
<protein>
    <submittedName>
        <fullName evidence="1">Uncharacterized protein</fullName>
    </submittedName>
</protein>
<accession>A0A2G5RM67</accession>
<name>A0A2G5RM67_9BACL</name>
<proteinExistence type="predicted"/>
<sequence>MPSAKRVNIMSLKLVLEWSMLVWKCSACLRNLSRNKNECMKVFFVICRNVYLWRGSEERGRIEMSKNTGENYRIGAVKNRSQVYNPKTHSWVKRGEDGRFINVKTSSNSPFKGVRKEK</sequence>